<name>A0AAV4WYG8_9ARAC</name>
<accession>A0AAV4WYG8</accession>
<keyword evidence="2" id="KW-1185">Reference proteome</keyword>
<evidence type="ECO:0000313" key="1">
    <source>
        <dbReference type="EMBL" id="GIY86819.1"/>
    </source>
</evidence>
<sequence>MLICIPTIRSLHSPVISTRFNAYIELICFPGVRSITSDIKSRRRREKHERKHVIPMFTQTRTPRCDRKWFMYHQEALMLLNHQPRDNSIACVQAIHRDVQYIRIMMDLIYNAL</sequence>
<dbReference type="Proteomes" id="UP001054837">
    <property type="component" value="Unassembled WGS sequence"/>
</dbReference>
<reference evidence="1 2" key="1">
    <citation type="submission" date="2021-06" db="EMBL/GenBank/DDBJ databases">
        <title>Caerostris darwini draft genome.</title>
        <authorList>
            <person name="Kono N."/>
            <person name="Arakawa K."/>
        </authorList>
    </citation>
    <scope>NUCLEOTIDE SEQUENCE [LARGE SCALE GENOMIC DNA]</scope>
</reference>
<organism evidence="1 2">
    <name type="scientific">Caerostris darwini</name>
    <dbReference type="NCBI Taxonomy" id="1538125"/>
    <lineage>
        <taxon>Eukaryota</taxon>
        <taxon>Metazoa</taxon>
        <taxon>Ecdysozoa</taxon>
        <taxon>Arthropoda</taxon>
        <taxon>Chelicerata</taxon>
        <taxon>Arachnida</taxon>
        <taxon>Araneae</taxon>
        <taxon>Araneomorphae</taxon>
        <taxon>Entelegynae</taxon>
        <taxon>Araneoidea</taxon>
        <taxon>Araneidae</taxon>
        <taxon>Caerostris</taxon>
    </lineage>
</organism>
<dbReference type="AlphaFoldDB" id="A0AAV4WYG8"/>
<protein>
    <submittedName>
        <fullName evidence="1">Uncharacterized protein</fullName>
    </submittedName>
</protein>
<proteinExistence type="predicted"/>
<evidence type="ECO:0000313" key="2">
    <source>
        <dbReference type="Proteomes" id="UP001054837"/>
    </source>
</evidence>
<dbReference type="EMBL" id="BPLQ01015252">
    <property type="protein sequence ID" value="GIY86819.1"/>
    <property type="molecule type" value="Genomic_DNA"/>
</dbReference>
<comment type="caution">
    <text evidence="1">The sequence shown here is derived from an EMBL/GenBank/DDBJ whole genome shotgun (WGS) entry which is preliminary data.</text>
</comment>
<gene>
    <name evidence="1" type="ORF">CDAR_281221</name>
</gene>